<accession>A0A9X2EKN8</accession>
<evidence type="ECO:0000313" key="2">
    <source>
        <dbReference type="EMBL" id="MCO1333340.1"/>
    </source>
</evidence>
<reference evidence="2" key="1">
    <citation type="journal article" date="2022" name="Arch. Microbiol.">
        <title>Microbulbifer okhotskensis sp. nov., isolated from a deep bottom sediment of the Okhotsk Sea.</title>
        <authorList>
            <person name="Romanenko L."/>
            <person name="Kurilenko V."/>
            <person name="Otstavnykh N."/>
            <person name="Velansky P."/>
            <person name="Isaeva M."/>
            <person name="Mikhailov V."/>
        </authorList>
    </citation>
    <scope>NUCLEOTIDE SEQUENCE</scope>
    <source>
        <strain evidence="2">OS29</strain>
    </source>
</reference>
<dbReference type="EMBL" id="JALBWM010000007">
    <property type="protein sequence ID" value="MCO1333340.1"/>
    <property type="molecule type" value="Genomic_DNA"/>
</dbReference>
<comment type="caution">
    <text evidence="2">The sequence shown here is derived from an EMBL/GenBank/DDBJ whole genome shotgun (WGS) entry which is preliminary data.</text>
</comment>
<proteinExistence type="predicted"/>
<name>A0A9X2EKN8_9GAMM</name>
<evidence type="ECO:0000313" key="3">
    <source>
        <dbReference type="Proteomes" id="UP001139028"/>
    </source>
</evidence>
<evidence type="ECO:0000256" key="1">
    <source>
        <dbReference type="SAM" id="Phobius"/>
    </source>
</evidence>
<dbReference type="RefSeq" id="WP_252464546.1">
    <property type="nucleotide sequence ID" value="NZ_JALBWM010000007.1"/>
</dbReference>
<dbReference type="AlphaFoldDB" id="A0A9X2EKN8"/>
<dbReference type="Proteomes" id="UP001139028">
    <property type="component" value="Unassembled WGS sequence"/>
</dbReference>
<keyword evidence="1" id="KW-0812">Transmembrane</keyword>
<keyword evidence="3" id="KW-1185">Reference proteome</keyword>
<keyword evidence="1" id="KW-1133">Transmembrane helix</keyword>
<protein>
    <submittedName>
        <fullName evidence="2">Uncharacterized protein</fullName>
    </submittedName>
</protein>
<feature type="transmembrane region" description="Helical" evidence="1">
    <location>
        <begin position="98"/>
        <end position="122"/>
    </location>
</feature>
<sequence>MVNFEQRNTKGYTLSEMALEGNDQEFDAWLGEQLQFNEPHLDNDGFCDRVMAALPAAPNRTKRRASRYQYIAVAAALGVVAWQFPFAEILTEVAKQSISLYSLVGVGLASSLVVMTGGIFAARR</sequence>
<feature type="transmembrane region" description="Helical" evidence="1">
    <location>
        <begin position="68"/>
        <end position="86"/>
    </location>
</feature>
<keyword evidence="1" id="KW-0472">Membrane</keyword>
<organism evidence="2 3">
    <name type="scientific">Microbulbifer okhotskensis</name>
    <dbReference type="NCBI Taxonomy" id="2926617"/>
    <lineage>
        <taxon>Bacteria</taxon>
        <taxon>Pseudomonadati</taxon>
        <taxon>Pseudomonadota</taxon>
        <taxon>Gammaproteobacteria</taxon>
        <taxon>Cellvibrionales</taxon>
        <taxon>Microbulbiferaceae</taxon>
        <taxon>Microbulbifer</taxon>
    </lineage>
</organism>
<gene>
    <name evidence="2" type="ORF">MO867_03205</name>
</gene>